<evidence type="ECO:0000313" key="3">
    <source>
        <dbReference type="Proteomes" id="UP000240717"/>
    </source>
</evidence>
<keyword evidence="1" id="KW-0472">Membrane</keyword>
<protein>
    <submittedName>
        <fullName evidence="2">Uncharacterized protein</fullName>
    </submittedName>
</protein>
<dbReference type="EMBL" id="PZEV01000002">
    <property type="protein sequence ID" value="PTI52466.1"/>
    <property type="molecule type" value="Genomic_DNA"/>
</dbReference>
<sequence>MKKRYLIVLGLYSFTHLISAVVINSKCFANQYVRFILRTLLGYSIFASGLHYFSKLKRK</sequence>
<reference evidence="2 3" key="1">
    <citation type="journal article" date="2016" name="Front. Microbiol.">
        <title>Comprehensive Phylogenetic Analysis of Bovine Non-aureus Staphylococci Species Based on Whole-Genome Sequencing.</title>
        <authorList>
            <person name="Naushad S."/>
            <person name="Barkema H.W."/>
            <person name="Luby C."/>
            <person name="Condas L.A."/>
            <person name="Nobrega D.B."/>
            <person name="Carson D.A."/>
            <person name="De Buck J."/>
        </authorList>
    </citation>
    <scope>NUCLEOTIDE SEQUENCE [LARGE SCALE GENOMIC DNA]</scope>
    <source>
        <strain evidence="2 3">SNUC 2993</strain>
    </source>
</reference>
<evidence type="ECO:0000313" key="2">
    <source>
        <dbReference type="EMBL" id="PTI52466.1"/>
    </source>
</evidence>
<comment type="caution">
    <text evidence="2">The sequence shown here is derived from an EMBL/GenBank/DDBJ whole genome shotgun (WGS) entry which is preliminary data.</text>
</comment>
<proteinExistence type="predicted"/>
<gene>
    <name evidence="2" type="ORF">BU085_00805</name>
</gene>
<keyword evidence="1" id="KW-1133">Transmembrane helix</keyword>
<organism evidence="2 3">
    <name type="scientific">Staphylococcus warneri</name>
    <dbReference type="NCBI Taxonomy" id="1292"/>
    <lineage>
        <taxon>Bacteria</taxon>
        <taxon>Bacillati</taxon>
        <taxon>Bacillota</taxon>
        <taxon>Bacilli</taxon>
        <taxon>Bacillales</taxon>
        <taxon>Staphylococcaceae</taxon>
        <taxon>Staphylococcus</taxon>
    </lineage>
</organism>
<dbReference type="AlphaFoldDB" id="A0A2T4Q3F9"/>
<dbReference type="Proteomes" id="UP000240717">
    <property type="component" value="Unassembled WGS sequence"/>
</dbReference>
<feature type="transmembrane region" description="Helical" evidence="1">
    <location>
        <begin position="35"/>
        <end position="53"/>
    </location>
</feature>
<keyword evidence="1" id="KW-0812">Transmembrane</keyword>
<name>A0A2T4Q3F9_STAWA</name>
<accession>A0A2T4Q3F9</accession>
<dbReference type="RefSeq" id="WP_075778128.1">
    <property type="nucleotide sequence ID" value="NZ_CP054017.1"/>
</dbReference>
<evidence type="ECO:0000256" key="1">
    <source>
        <dbReference type="SAM" id="Phobius"/>
    </source>
</evidence>